<dbReference type="SMART" id="SM00347">
    <property type="entry name" value="HTH_MARR"/>
    <property type="match status" value="1"/>
</dbReference>
<dbReference type="GO" id="GO:0003677">
    <property type="term" value="F:DNA binding"/>
    <property type="evidence" value="ECO:0007669"/>
    <property type="project" value="UniProtKB-KW"/>
</dbReference>
<sequence>MTSKETRKLLDHWREAVPDDRLAHLIKDATRALVRGLQMRLADYDVSFGHWAFLRILWEQDGQTQRELSELAGVMEPTTFAAIKAMETLGYVERRHLPGNNKNVHVFLTRNGRALKKKLVPLAEEVNAIGTRGLTDAEIKVARKVLLTIIANMADDETSVENAERRVPSTRELSRRINKAA</sequence>
<evidence type="ECO:0000256" key="4">
    <source>
        <dbReference type="SAM" id="MobiDB-lite"/>
    </source>
</evidence>
<keyword evidence="1" id="KW-0805">Transcription regulation</keyword>
<evidence type="ECO:0000259" key="5">
    <source>
        <dbReference type="PROSITE" id="PS50995"/>
    </source>
</evidence>
<reference evidence="8 9" key="1">
    <citation type="submission" date="2016-06" db="EMBL/GenBank/DDBJ databases">
        <title>Complete genome sequences of Bordetella bronchialis and Bordetella flabilis.</title>
        <authorList>
            <person name="LiPuma J.J."/>
            <person name="Spilker T."/>
        </authorList>
    </citation>
    <scope>NUCLEOTIDE SEQUENCE [LARGE SCALE GENOMIC DNA]</scope>
    <source>
        <strain evidence="7 9">AU17976</strain>
        <strain evidence="6 8">AU3182</strain>
    </source>
</reference>
<dbReference type="EMBL" id="CP016170">
    <property type="protein sequence ID" value="ANN65529.1"/>
    <property type="molecule type" value="Genomic_DNA"/>
</dbReference>
<dbReference type="GO" id="GO:0003700">
    <property type="term" value="F:DNA-binding transcription factor activity"/>
    <property type="evidence" value="ECO:0007669"/>
    <property type="project" value="InterPro"/>
</dbReference>
<proteinExistence type="predicted"/>
<feature type="region of interest" description="Disordered" evidence="4">
    <location>
        <begin position="161"/>
        <end position="181"/>
    </location>
</feature>
<keyword evidence="8" id="KW-1185">Reference proteome</keyword>
<dbReference type="InterPro" id="IPR000835">
    <property type="entry name" value="HTH_MarR-typ"/>
</dbReference>
<feature type="domain" description="HTH marR-type" evidence="5">
    <location>
        <begin position="19"/>
        <end position="151"/>
    </location>
</feature>
<dbReference type="Proteomes" id="UP000092213">
    <property type="component" value="Chromosome"/>
</dbReference>
<feature type="compositionally biased region" description="Basic and acidic residues" evidence="4">
    <location>
        <begin position="162"/>
        <end position="175"/>
    </location>
</feature>
<dbReference type="InterPro" id="IPR036388">
    <property type="entry name" value="WH-like_DNA-bd_sf"/>
</dbReference>
<dbReference type="KEGG" id="bbro:BAU06_03770"/>
<accession>A0A193FU35</accession>
<gene>
    <name evidence="6" type="ORF">BAU06_03770</name>
    <name evidence="7" type="ORF">BAU08_03735</name>
</gene>
<evidence type="ECO:0000256" key="3">
    <source>
        <dbReference type="ARBA" id="ARBA00023163"/>
    </source>
</evidence>
<evidence type="ECO:0000313" key="8">
    <source>
        <dbReference type="Proteomes" id="UP000091897"/>
    </source>
</evidence>
<dbReference type="PANTHER" id="PTHR42756:SF1">
    <property type="entry name" value="TRANSCRIPTIONAL REPRESSOR OF EMRAB OPERON"/>
    <property type="match status" value="1"/>
</dbReference>
<dbReference type="PROSITE" id="PS50995">
    <property type="entry name" value="HTH_MARR_2"/>
    <property type="match status" value="1"/>
</dbReference>
<dbReference type="OrthoDB" id="8759079at2"/>
<dbReference type="AlphaFoldDB" id="A0A193FU35"/>
<evidence type="ECO:0000256" key="1">
    <source>
        <dbReference type="ARBA" id="ARBA00023015"/>
    </source>
</evidence>
<dbReference type="PANTHER" id="PTHR42756">
    <property type="entry name" value="TRANSCRIPTIONAL REGULATOR, MARR"/>
    <property type="match status" value="1"/>
</dbReference>
<dbReference type="InterPro" id="IPR036390">
    <property type="entry name" value="WH_DNA-bd_sf"/>
</dbReference>
<dbReference type="Proteomes" id="UP000091897">
    <property type="component" value="Chromosome"/>
</dbReference>
<dbReference type="STRING" id="463025.BAU08_03735"/>
<dbReference type="Gene3D" id="1.10.10.10">
    <property type="entry name" value="Winged helix-like DNA-binding domain superfamily/Winged helix DNA-binding domain"/>
    <property type="match status" value="1"/>
</dbReference>
<keyword evidence="3" id="KW-0804">Transcription</keyword>
<evidence type="ECO:0000313" key="9">
    <source>
        <dbReference type="Proteomes" id="UP000092213"/>
    </source>
</evidence>
<keyword evidence="2" id="KW-0238">DNA-binding</keyword>
<evidence type="ECO:0000256" key="2">
    <source>
        <dbReference type="ARBA" id="ARBA00023125"/>
    </source>
</evidence>
<evidence type="ECO:0000313" key="6">
    <source>
        <dbReference type="EMBL" id="ANN65529.1"/>
    </source>
</evidence>
<dbReference type="Pfam" id="PF01047">
    <property type="entry name" value="MarR"/>
    <property type="match status" value="1"/>
</dbReference>
<evidence type="ECO:0000313" key="7">
    <source>
        <dbReference type="EMBL" id="ANN70559.1"/>
    </source>
</evidence>
<organism evidence="7 9">
    <name type="scientific">Bordetella bronchialis</name>
    <dbReference type="NCBI Taxonomy" id="463025"/>
    <lineage>
        <taxon>Bacteria</taxon>
        <taxon>Pseudomonadati</taxon>
        <taxon>Pseudomonadota</taxon>
        <taxon>Betaproteobacteria</taxon>
        <taxon>Burkholderiales</taxon>
        <taxon>Alcaligenaceae</taxon>
        <taxon>Bordetella</taxon>
    </lineage>
</organism>
<name>A0A193FU35_9BORD</name>
<dbReference type="EMBL" id="CP016171">
    <property type="protein sequence ID" value="ANN70559.1"/>
    <property type="molecule type" value="Genomic_DNA"/>
</dbReference>
<dbReference type="SUPFAM" id="SSF46785">
    <property type="entry name" value="Winged helix' DNA-binding domain"/>
    <property type="match status" value="1"/>
</dbReference>
<dbReference type="RefSeq" id="WP_066344474.1">
    <property type="nucleotide sequence ID" value="NZ_CBCSFJ010000009.1"/>
</dbReference>
<protein>
    <submittedName>
        <fullName evidence="7">MarR family transcriptional regulator</fullName>
    </submittedName>
</protein>